<dbReference type="Gramene" id="KFK22655">
    <property type="protein sequence ID" value="KFK22655"/>
    <property type="gene ID" value="AALP_AAs60910U000200"/>
</dbReference>
<dbReference type="AlphaFoldDB" id="A0A087FYF3"/>
<accession>A0A087FYF3</accession>
<proteinExistence type="predicted"/>
<dbReference type="EMBL" id="KL986737">
    <property type="protein sequence ID" value="KFK22655.1"/>
    <property type="molecule type" value="Genomic_DNA"/>
</dbReference>
<reference evidence="2" key="1">
    <citation type="journal article" date="2015" name="Nat. Plants">
        <title>Genome expansion of Arabis alpina linked with retrotransposition and reduced symmetric DNA methylation.</title>
        <authorList>
            <person name="Willing E.M."/>
            <person name="Rawat V."/>
            <person name="Mandakova T."/>
            <person name="Maumus F."/>
            <person name="James G.V."/>
            <person name="Nordstroem K.J."/>
            <person name="Becker C."/>
            <person name="Warthmann N."/>
            <person name="Chica C."/>
            <person name="Szarzynska B."/>
            <person name="Zytnicki M."/>
            <person name="Albani M.C."/>
            <person name="Kiefer C."/>
            <person name="Bergonzi S."/>
            <person name="Castaings L."/>
            <person name="Mateos J.L."/>
            <person name="Berns M.C."/>
            <person name="Bujdoso N."/>
            <person name="Piofczyk T."/>
            <person name="de Lorenzo L."/>
            <person name="Barrero-Sicilia C."/>
            <person name="Mateos I."/>
            <person name="Piednoel M."/>
            <person name="Hagmann J."/>
            <person name="Chen-Min-Tao R."/>
            <person name="Iglesias-Fernandez R."/>
            <person name="Schuster S.C."/>
            <person name="Alonso-Blanco C."/>
            <person name="Roudier F."/>
            <person name="Carbonero P."/>
            <person name="Paz-Ares J."/>
            <person name="Davis S.J."/>
            <person name="Pecinka A."/>
            <person name="Quesneville H."/>
            <person name="Colot V."/>
            <person name="Lysak M.A."/>
            <person name="Weigel D."/>
            <person name="Coupland G."/>
            <person name="Schneeberger K."/>
        </authorList>
    </citation>
    <scope>NUCLEOTIDE SEQUENCE [LARGE SCALE GENOMIC DNA]</scope>
    <source>
        <strain evidence="2">cv. Pajares</strain>
    </source>
</reference>
<evidence type="ECO:0000313" key="1">
    <source>
        <dbReference type="EMBL" id="KFK22655.1"/>
    </source>
</evidence>
<keyword evidence="2" id="KW-1185">Reference proteome</keyword>
<protein>
    <submittedName>
        <fullName evidence="1">Uncharacterized protein</fullName>
    </submittedName>
</protein>
<name>A0A087FYF3_ARAAL</name>
<organism evidence="1 2">
    <name type="scientific">Arabis alpina</name>
    <name type="common">Alpine rock-cress</name>
    <dbReference type="NCBI Taxonomy" id="50452"/>
    <lineage>
        <taxon>Eukaryota</taxon>
        <taxon>Viridiplantae</taxon>
        <taxon>Streptophyta</taxon>
        <taxon>Embryophyta</taxon>
        <taxon>Tracheophyta</taxon>
        <taxon>Spermatophyta</taxon>
        <taxon>Magnoliopsida</taxon>
        <taxon>eudicotyledons</taxon>
        <taxon>Gunneridae</taxon>
        <taxon>Pentapetalae</taxon>
        <taxon>rosids</taxon>
        <taxon>malvids</taxon>
        <taxon>Brassicales</taxon>
        <taxon>Brassicaceae</taxon>
        <taxon>Arabideae</taxon>
        <taxon>Arabis</taxon>
    </lineage>
</organism>
<sequence length="34" mass="3946">MSNLRYLNSSDFPPEPNGDDLIDKFGRVLRIHQT</sequence>
<gene>
    <name evidence="1" type="ORF">AALP_AAs60910U000200</name>
</gene>
<dbReference type="Proteomes" id="UP000029120">
    <property type="component" value="Unassembled WGS sequence"/>
</dbReference>
<evidence type="ECO:0000313" key="2">
    <source>
        <dbReference type="Proteomes" id="UP000029120"/>
    </source>
</evidence>